<dbReference type="InterPro" id="IPR001387">
    <property type="entry name" value="Cro/C1-type_HTH"/>
</dbReference>
<name>A0A8A1UQA6_STRR1</name>
<reference evidence="4" key="1">
    <citation type="submission" date="2012-12" db="EMBL/GenBank/DDBJ databases">
        <authorList>
            <person name="Pethick F.E."/>
            <person name="MacFadyen A.C."/>
            <person name="Tang Z."/>
            <person name="Sangal V."/>
            <person name="Tze-Tze L."/>
            <person name="Chu J."/>
            <person name="Guo M."/>
            <person name="Kirby R."/>
            <person name="Hoskisson P.A."/>
            <person name="Herron P.R."/>
            <person name="Hunter I.S."/>
        </authorList>
    </citation>
    <scope>NUCLEOTIDE SEQUENCE</scope>
    <source>
        <strain evidence="4">ATCC 10970</strain>
    </source>
</reference>
<dbReference type="Pfam" id="PF10901">
    <property type="entry name" value="DUF2690"/>
    <property type="match status" value="1"/>
</dbReference>
<feature type="transmembrane region" description="Helical" evidence="2">
    <location>
        <begin position="132"/>
        <end position="154"/>
    </location>
</feature>
<reference evidence="4" key="2">
    <citation type="submission" date="2020-01" db="EMBL/GenBank/DDBJ databases">
        <authorList>
            <person name="Algora L."/>
            <person name="Schniete J.K."/>
            <person name="MacFadyen A."/>
            <person name="Hoskisson P.A."/>
            <person name="Hunter I.S."/>
            <person name="Herron P.R."/>
        </authorList>
    </citation>
    <scope>NUCLEOTIDE SEQUENCE</scope>
    <source>
        <strain evidence="4">ATCC 10970</strain>
    </source>
</reference>
<dbReference type="GO" id="GO:0003677">
    <property type="term" value="F:DNA binding"/>
    <property type="evidence" value="ECO:0007669"/>
    <property type="project" value="InterPro"/>
</dbReference>
<protein>
    <submittedName>
        <fullName evidence="4">DUF2690 domain-containing protein</fullName>
    </submittedName>
</protein>
<evidence type="ECO:0000256" key="2">
    <source>
        <dbReference type="SAM" id="Phobius"/>
    </source>
</evidence>
<dbReference type="RefSeq" id="WP_030181729.1">
    <property type="nucleotide sequence ID" value="NZ_CP048261.1"/>
</dbReference>
<dbReference type="EMBL" id="CP048261">
    <property type="protein sequence ID" value="QST83046.1"/>
    <property type="molecule type" value="Genomic_DNA"/>
</dbReference>
<dbReference type="InterPro" id="IPR010982">
    <property type="entry name" value="Lambda_DNA-bd_dom_sf"/>
</dbReference>
<accession>A0A8A1UQA6</accession>
<dbReference type="Proteomes" id="UP000011074">
    <property type="component" value="Chromosome"/>
</dbReference>
<dbReference type="SMART" id="SM00530">
    <property type="entry name" value="HTH_XRE"/>
    <property type="match status" value="1"/>
</dbReference>
<evidence type="ECO:0000313" key="5">
    <source>
        <dbReference type="Proteomes" id="UP000011074"/>
    </source>
</evidence>
<reference evidence="4" key="3">
    <citation type="journal article" date="2021" name="bioRxiv">
        <title>Bilateral symmetry of linear streptomycete chromosomes.</title>
        <authorList>
            <person name="Algora-Gallardo L."/>
            <person name="Schniete J.K."/>
            <person name="Mark D.R."/>
            <person name="Hunter I.S."/>
            <person name="Herron P.R."/>
        </authorList>
    </citation>
    <scope>NUCLEOTIDE SEQUENCE</scope>
    <source>
        <strain evidence="4">ATCC 10970</strain>
    </source>
</reference>
<proteinExistence type="predicted"/>
<keyword evidence="2" id="KW-1133">Transmembrane helix</keyword>
<keyword evidence="2" id="KW-0472">Membrane</keyword>
<evidence type="ECO:0000256" key="1">
    <source>
        <dbReference type="SAM" id="MobiDB-lite"/>
    </source>
</evidence>
<gene>
    <name evidence="4" type="ORF">SRIM_025340</name>
</gene>
<dbReference type="AlphaFoldDB" id="A0A8A1UQA6"/>
<dbReference type="GeneID" id="66857363"/>
<dbReference type="CDD" id="cd00093">
    <property type="entry name" value="HTH_XRE"/>
    <property type="match status" value="1"/>
</dbReference>
<feature type="compositionally biased region" description="Basic and acidic residues" evidence="1">
    <location>
        <begin position="89"/>
        <end position="101"/>
    </location>
</feature>
<dbReference type="Pfam" id="PF13560">
    <property type="entry name" value="HTH_31"/>
    <property type="match status" value="1"/>
</dbReference>
<evidence type="ECO:0000313" key="4">
    <source>
        <dbReference type="EMBL" id="QST83046.1"/>
    </source>
</evidence>
<organism evidence="4 5">
    <name type="scientific">Streptomyces rimosus subsp. rimosus (strain ATCC 10970 / DSM 40260 / JCM 4667 / NRRL 2234)</name>
    <dbReference type="NCBI Taxonomy" id="1265868"/>
    <lineage>
        <taxon>Bacteria</taxon>
        <taxon>Bacillati</taxon>
        <taxon>Actinomycetota</taxon>
        <taxon>Actinomycetes</taxon>
        <taxon>Kitasatosporales</taxon>
        <taxon>Streptomycetaceae</taxon>
        <taxon>Streptomyces</taxon>
    </lineage>
</organism>
<feature type="region of interest" description="Disordered" evidence="1">
    <location>
        <begin position="87"/>
        <end position="124"/>
    </location>
</feature>
<evidence type="ECO:0000259" key="3">
    <source>
        <dbReference type="SMART" id="SM00530"/>
    </source>
</evidence>
<keyword evidence="2" id="KW-0812">Transmembrane</keyword>
<feature type="domain" description="HTH cro/C1-type" evidence="3">
    <location>
        <begin position="18"/>
        <end position="73"/>
    </location>
</feature>
<dbReference type="Gene3D" id="1.10.260.40">
    <property type="entry name" value="lambda repressor-like DNA-binding domains"/>
    <property type="match status" value="1"/>
</dbReference>
<dbReference type="SUPFAM" id="SSF47413">
    <property type="entry name" value="lambda repressor-like DNA-binding domains"/>
    <property type="match status" value="1"/>
</dbReference>
<sequence length="293" mass="30345">MSGTGAHGPVEGARLAAALRELRGRTGLSLAALAAKTAYSKSSWERYLNGKSLPPREAAEALCRLAGERGGRVAALWELADAAWSGRGRSAERASEEDVREGAAPPLDEGGDAAQRPEDVPRSAPPFGVRRVTLVVGVALALAVTAVLVVVLEWRAGTGGAGRQANTAVSSAPSARTGCHGAACDGQDPLFMLCGGEGLVTTVLRRTTTGGRHLQVRYSKACGAAWGRLRGGRIGDRLELRAAGGSSQNTRVTDRFDADGYVFTPMAAVSGPEKLRVCLRPAGGGPAECFRTS</sequence>
<dbReference type="InterPro" id="IPR021224">
    <property type="entry name" value="DUF2690"/>
</dbReference>